<dbReference type="AlphaFoldDB" id="M7X094"/>
<organism evidence="1 2">
    <name type="scientific">Mariniradius saccharolyticus AK6</name>
    <dbReference type="NCBI Taxonomy" id="1239962"/>
    <lineage>
        <taxon>Bacteria</taxon>
        <taxon>Pseudomonadati</taxon>
        <taxon>Bacteroidota</taxon>
        <taxon>Cytophagia</taxon>
        <taxon>Cytophagales</taxon>
        <taxon>Cyclobacteriaceae</taxon>
        <taxon>Mariniradius</taxon>
    </lineage>
</organism>
<reference evidence="1" key="1">
    <citation type="submission" date="2013-01" db="EMBL/GenBank/DDBJ databases">
        <title>Genome assembly of Mariniradius saccharolyticus AK6.</title>
        <authorList>
            <person name="Vaidya B."/>
            <person name="Khatri I."/>
            <person name="Tanuku N.R.S."/>
            <person name="Subramanian S."/>
            <person name="Pinnaka A."/>
        </authorList>
    </citation>
    <scope>NUCLEOTIDE SEQUENCE [LARGE SCALE GENOMIC DNA]</scope>
    <source>
        <strain evidence="1">AK6</strain>
    </source>
</reference>
<protein>
    <submittedName>
        <fullName evidence="1">Uncharacterized protein</fullName>
    </submittedName>
</protein>
<keyword evidence="2" id="KW-1185">Reference proteome</keyword>
<sequence>MTKSSLMVLSVMLGAGIVSWVVLLLNSVQVLVTQAEAKTLDIPGAPGSPAGPAGPV</sequence>
<dbReference type="InParanoid" id="M7X094"/>
<dbReference type="EMBL" id="AMZY02000027">
    <property type="protein sequence ID" value="EMS30925.1"/>
    <property type="molecule type" value="Genomic_DNA"/>
</dbReference>
<gene>
    <name evidence="1" type="ORF">C943_02802</name>
</gene>
<dbReference type="Proteomes" id="UP000010953">
    <property type="component" value="Unassembled WGS sequence"/>
</dbReference>
<proteinExistence type="predicted"/>
<dbReference type="STRING" id="1239962.C943_02802"/>
<evidence type="ECO:0000313" key="1">
    <source>
        <dbReference type="EMBL" id="EMS30925.1"/>
    </source>
</evidence>
<evidence type="ECO:0000313" key="2">
    <source>
        <dbReference type="Proteomes" id="UP000010953"/>
    </source>
</evidence>
<name>M7X094_9BACT</name>
<comment type="caution">
    <text evidence="1">The sequence shown here is derived from an EMBL/GenBank/DDBJ whole genome shotgun (WGS) entry which is preliminary data.</text>
</comment>
<accession>M7X094</accession>